<keyword evidence="5 11" id="KW-0675">Receptor</keyword>
<protein>
    <submittedName>
        <fullName evidence="11">Tumor necrosis factor receptor superfamily member 10A</fullName>
    </submittedName>
</protein>
<dbReference type="InterPro" id="IPR034029">
    <property type="entry name" value="TNFRSF10A/B_death"/>
</dbReference>
<keyword evidence="4" id="KW-1015">Disulfide bond</keyword>
<comment type="subcellular location">
    <subcellularLocation>
        <location evidence="1">Membrane</location>
    </subcellularLocation>
</comment>
<feature type="transmembrane region" description="Helical" evidence="8">
    <location>
        <begin position="156"/>
        <end position="176"/>
    </location>
</feature>
<dbReference type="SUPFAM" id="SSF57586">
    <property type="entry name" value="TNF receptor-like"/>
    <property type="match status" value="1"/>
</dbReference>
<evidence type="ECO:0000256" key="7">
    <source>
        <dbReference type="SAM" id="MobiDB-lite"/>
    </source>
</evidence>
<keyword evidence="8" id="KW-1133">Transmembrane helix</keyword>
<evidence type="ECO:0000256" key="5">
    <source>
        <dbReference type="ARBA" id="ARBA00023170"/>
    </source>
</evidence>
<dbReference type="InterPro" id="IPR052491">
    <property type="entry name" value="TNFRSF10"/>
</dbReference>
<dbReference type="SUPFAM" id="SSF47986">
    <property type="entry name" value="DEATH domain"/>
    <property type="match status" value="1"/>
</dbReference>
<keyword evidence="8" id="KW-0812">Transmembrane</keyword>
<dbReference type="InterPro" id="IPR000488">
    <property type="entry name" value="Death_dom"/>
</dbReference>
<sequence>MLGRFCADKVHGRFLIYSGGLKPAGPRQGALPDDVGRQGQSALAASGAGAGRAPRPGRAPGARSRLRTPQILVFVVLGALLPVLAESAATTRLHNQSAAPQQWKQGSLKGLCPPGSHASEDSRGCKPCTSGVGYTNYSNILPSCISCTVCGQGHGYLVVGIVIGTVIVFLLLGLVAKRLYRRYFHPGCGVDPKCIHKVFFWCSCPPRGPGAQDNAHKEVLSSRHSSSILVSEQKMEGQEPAELARVITLRSPREAKHLLELAEAEWSETSRRLLDPADGADSIESLRLCFHNIFPDNVPFKSWNPLMRLVGLTENEIHVARARAAGPQDALYEMLVTWVNKTGRGASVNTLLDALETMGERLARETIEDHLVGSRRFVYRESGAGSAAT</sequence>
<dbReference type="Pfam" id="PF00531">
    <property type="entry name" value="Death"/>
    <property type="match status" value="1"/>
</dbReference>
<keyword evidence="10" id="KW-1185">Reference proteome</keyword>
<dbReference type="Proteomes" id="UP000694923">
    <property type="component" value="Unplaced"/>
</dbReference>
<name>A0ABM0QYR4_GALVR</name>
<keyword evidence="3 8" id="KW-0472">Membrane</keyword>
<dbReference type="PANTHER" id="PTHR46330">
    <property type="entry name" value="TUMOR NECROSIS FACTOR RECEPTOR SUPERFAMILY MEMBER 10B"/>
    <property type="match status" value="1"/>
</dbReference>
<evidence type="ECO:0000256" key="1">
    <source>
        <dbReference type="ARBA" id="ARBA00004370"/>
    </source>
</evidence>
<evidence type="ECO:0000259" key="9">
    <source>
        <dbReference type="PROSITE" id="PS50017"/>
    </source>
</evidence>
<dbReference type="SMART" id="SM00005">
    <property type="entry name" value="DEATH"/>
    <property type="match status" value="1"/>
</dbReference>
<evidence type="ECO:0000256" key="8">
    <source>
        <dbReference type="SAM" id="Phobius"/>
    </source>
</evidence>
<reference evidence="11" key="1">
    <citation type="submission" date="2025-08" db="UniProtKB">
        <authorList>
            <consortium name="RefSeq"/>
        </authorList>
    </citation>
    <scope>IDENTIFICATION</scope>
</reference>
<accession>A0ABM0QYR4</accession>
<evidence type="ECO:0000256" key="4">
    <source>
        <dbReference type="ARBA" id="ARBA00023157"/>
    </source>
</evidence>
<dbReference type="GeneID" id="103592524"/>
<feature type="transmembrane region" description="Helical" evidence="8">
    <location>
        <begin position="71"/>
        <end position="89"/>
    </location>
</feature>
<dbReference type="PROSITE" id="PS50017">
    <property type="entry name" value="DEATH_DOMAIN"/>
    <property type="match status" value="1"/>
</dbReference>
<feature type="compositionally biased region" description="Low complexity" evidence="7">
    <location>
        <begin position="37"/>
        <end position="63"/>
    </location>
</feature>
<proteinExistence type="predicted"/>
<feature type="region of interest" description="Disordered" evidence="7">
    <location>
        <begin position="25"/>
        <end position="63"/>
    </location>
</feature>
<dbReference type="InterPro" id="IPR011029">
    <property type="entry name" value="DEATH-like_dom_sf"/>
</dbReference>
<evidence type="ECO:0000256" key="2">
    <source>
        <dbReference type="ARBA" id="ARBA00022737"/>
    </source>
</evidence>
<evidence type="ECO:0000256" key="3">
    <source>
        <dbReference type="ARBA" id="ARBA00023136"/>
    </source>
</evidence>
<dbReference type="CDD" id="cd08315">
    <property type="entry name" value="Death_TRAILR_DR4_DR5"/>
    <property type="match status" value="1"/>
</dbReference>
<dbReference type="PANTHER" id="PTHR46330:SF1">
    <property type="entry name" value="TUMOR NECROSIS FACTOR RECEPTOR SUPERFAMILY MEMBER 10B"/>
    <property type="match status" value="1"/>
</dbReference>
<dbReference type="Gene3D" id="2.10.50.10">
    <property type="entry name" value="Tumor Necrosis Factor Receptor, subunit A, domain 2"/>
    <property type="match status" value="1"/>
</dbReference>
<organism evidence="10 11">
    <name type="scientific">Galeopterus variegatus</name>
    <name type="common">Malayan flying lemur</name>
    <name type="synonym">Cynocephalus variegatus</name>
    <dbReference type="NCBI Taxonomy" id="482537"/>
    <lineage>
        <taxon>Eukaryota</taxon>
        <taxon>Metazoa</taxon>
        <taxon>Chordata</taxon>
        <taxon>Craniata</taxon>
        <taxon>Vertebrata</taxon>
        <taxon>Euteleostomi</taxon>
        <taxon>Mammalia</taxon>
        <taxon>Eutheria</taxon>
        <taxon>Euarchontoglires</taxon>
        <taxon>Dermoptera</taxon>
        <taxon>Cynocephalidae</taxon>
        <taxon>Galeopterus</taxon>
    </lineage>
</organism>
<dbReference type="RefSeq" id="XP_008573505.1">
    <property type="nucleotide sequence ID" value="XM_008575283.1"/>
</dbReference>
<keyword evidence="2" id="KW-0677">Repeat</keyword>
<evidence type="ECO:0000256" key="6">
    <source>
        <dbReference type="ARBA" id="ARBA00023180"/>
    </source>
</evidence>
<gene>
    <name evidence="11" type="primary">TNFRSF10A</name>
</gene>
<keyword evidence="6" id="KW-0325">Glycoprotein</keyword>
<evidence type="ECO:0000313" key="11">
    <source>
        <dbReference type="RefSeq" id="XP_008573505.1"/>
    </source>
</evidence>
<evidence type="ECO:0000313" key="10">
    <source>
        <dbReference type="Proteomes" id="UP000694923"/>
    </source>
</evidence>
<feature type="domain" description="Death" evidence="9">
    <location>
        <begin position="302"/>
        <end position="371"/>
    </location>
</feature>
<dbReference type="Gene3D" id="1.10.533.10">
    <property type="entry name" value="Death Domain, Fas"/>
    <property type="match status" value="1"/>
</dbReference>